<dbReference type="Pfam" id="PF12796">
    <property type="entry name" value="Ank_2"/>
    <property type="match status" value="1"/>
</dbReference>
<evidence type="ECO:0000256" key="2">
    <source>
        <dbReference type="ARBA" id="ARBA00023043"/>
    </source>
</evidence>
<reference evidence="4" key="2">
    <citation type="submission" date="2023-05" db="EMBL/GenBank/DDBJ databases">
        <authorList>
            <person name="Fouks B."/>
        </authorList>
    </citation>
    <scope>NUCLEOTIDE SEQUENCE</scope>
    <source>
        <strain evidence="4">Stay&amp;Tobe</strain>
        <tissue evidence="4">Testes</tissue>
    </source>
</reference>
<dbReference type="PROSITE" id="PS50088">
    <property type="entry name" value="ANK_REPEAT"/>
    <property type="match status" value="2"/>
</dbReference>
<feature type="repeat" description="ANK" evidence="3">
    <location>
        <begin position="46"/>
        <end position="78"/>
    </location>
</feature>
<evidence type="ECO:0000256" key="3">
    <source>
        <dbReference type="PROSITE-ProRule" id="PRU00023"/>
    </source>
</evidence>
<proteinExistence type="predicted"/>
<accession>A0AAD8AGB1</accession>
<feature type="repeat" description="ANK" evidence="3">
    <location>
        <begin position="82"/>
        <end position="114"/>
    </location>
</feature>
<comment type="caution">
    <text evidence="4">The sequence shown here is derived from an EMBL/GenBank/DDBJ whole genome shotgun (WGS) entry which is preliminary data.</text>
</comment>
<evidence type="ECO:0000313" key="5">
    <source>
        <dbReference type="Proteomes" id="UP001233999"/>
    </source>
</evidence>
<protein>
    <submittedName>
        <fullName evidence="4">Uncharacterized protein</fullName>
    </submittedName>
</protein>
<dbReference type="AlphaFoldDB" id="A0AAD8AGB1"/>
<evidence type="ECO:0000256" key="1">
    <source>
        <dbReference type="ARBA" id="ARBA00022737"/>
    </source>
</evidence>
<name>A0AAD8AGB1_DIPPU</name>
<dbReference type="SUPFAM" id="SSF48403">
    <property type="entry name" value="Ankyrin repeat"/>
    <property type="match status" value="1"/>
</dbReference>
<gene>
    <name evidence="4" type="ORF">L9F63_011051</name>
</gene>
<dbReference type="PANTHER" id="PTHR24201:SF15">
    <property type="entry name" value="ANKYRIN REPEAT DOMAIN-CONTAINING PROTEIN 66"/>
    <property type="match status" value="1"/>
</dbReference>
<dbReference type="PROSITE" id="PS50297">
    <property type="entry name" value="ANK_REP_REGION"/>
    <property type="match status" value="2"/>
</dbReference>
<keyword evidence="2 3" id="KW-0040">ANK repeat</keyword>
<evidence type="ECO:0000313" key="4">
    <source>
        <dbReference type="EMBL" id="KAJ9598230.1"/>
    </source>
</evidence>
<dbReference type="Proteomes" id="UP001233999">
    <property type="component" value="Unassembled WGS sequence"/>
</dbReference>
<dbReference type="InterPro" id="IPR050776">
    <property type="entry name" value="Ank_Repeat/CDKN_Inhibitor"/>
</dbReference>
<feature type="non-terminal residue" evidence="4">
    <location>
        <position position="140"/>
    </location>
</feature>
<dbReference type="PRINTS" id="PR01415">
    <property type="entry name" value="ANKYRIN"/>
</dbReference>
<dbReference type="InterPro" id="IPR002110">
    <property type="entry name" value="Ankyrin_rpt"/>
</dbReference>
<dbReference type="EMBL" id="JASPKZ010001233">
    <property type="protein sequence ID" value="KAJ9598230.1"/>
    <property type="molecule type" value="Genomic_DNA"/>
</dbReference>
<reference evidence="4" key="1">
    <citation type="journal article" date="2023" name="IScience">
        <title>Live-bearing cockroach genome reveals convergent evolutionary mechanisms linked to viviparity in insects and beyond.</title>
        <authorList>
            <person name="Fouks B."/>
            <person name="Harrison M.C."/>
            <person name="Mikhailova A.A."/>
            <person name="Marchal E."/>
            <person name="English S."/>
            <person name="Carruthers M."/>
            <person name="Jennings E.C."/>
            <person name="Chiamaka E.L."/>
            <person name="Frigard R.A."/>
            <person name="Pippel M."/>
            <person name="Attardo G.M."/>
            <person name="Benoit J.B."/>
            <person name="Bornberg-Bauer E."/>
            <person name="Tobe S.S."/>
        </authorList>
    </citation>
    <scope>NUCLEOTIDE SEQUENCE</scope>
    <source>
        <strain evidence="4">Stay&amp;Tobe</strain>
    </source>
</reference>
<dbReference type="PANTHER" id="PTHR24201">
    <property type="entry name" value="ANK_REP_REGION DOMAIN-CONTAINING PROTEIN"/>
    <property type="match status" value="1"/>
</dbReference>
<sequence>MENITPEDEDFPGRLLHQAALWDNAELLEDLLHGEQMAHINSQDSWGRTPLHAAATTDNSRCLFVLLKAGADPNIPCGPRGENRTPLHVSSEHGYVTNVKLLLTHGANLVVRDNNGLTPLDIAEKSEHMECMLVLKQAAD</sequence>
<organism evidence="4 5">
    <name type="scientific">Diploptera punctata</name>
    <name type="common">Pacific beetle cockroach</name>
    <dbReference type="NCBI Taxonomy" id="6984"/>
    <lineage>
        <taxon>Eukaryota</taxon>
        <taxon>Metazoa</taxon>
        <taxon>Ecdysozoa</taxon>
        <taxon>Arthropoda</taxon>
        <taxon>Hexapoda</taxon>
        <taxon>Insecta</taxon>
        <taxon>Pterygota</taxon>
        <taxon>Neoptera</taxon>
        <taxon>Polyneoptera</taxon>
        <taxon>Dictyoptera</taxon>
        <taxon>Blattodea</taxon>
        <taxon>Blaberoidea</taxon>
        <taxon>Blaberidae</taxon>
        <taxon>Diplopterinae</taxon>
        <taxon>Diploptera</taxon>
    </lineage>
</organism>
<dbReference type="Gene3D" id="1.25.40.20">
    <property type="entry name" value="Ankyrin repeat-containing domain"/>
    <property type="match status" value="1"/>
</dbReference>
<keyword evidence="5" id="KW-1185">Reference proteome</keyword>
<keyword evidence="1" id="KW-0677">Repeat</keyword>
<dbReference type="InterPro" id="IPR036770">
    <property type="entry name" value="Ankyrin_rpt-contain_sf"/>
</dbReference>
<dbReference type="SMART" id="SM00248">
    <property type="entry name" value="ANK"/>
    <property type="match status" value="2"/>
</dbReference>